<evidence type="ECO:0000313" key="2">
    <source>
        <dbReference type="WBParaSite" id="Csp11.Scaffold294.g775.t1"/>
    </source>
</evidence>
<keyword evidence="1" id="KW-1185">Reference proteome</keyword>
<accession>A0A1I7SYD7</accession>
<reference evidence="2" key="1">
    <citation type="submission" date="2016-11" db="UniProtKB">
        <authorList>
            <consortium name="WormBaseParasite"/>
        </authorList>
    </citation>
    <scope>IDENTIFICATION</scope>
</reference>
<dbReference type="Proteomes" id="UP000095282">
    <property type="component" value="Unplaced"/>
</dbReference>
<proteinExistence type="predicted"/>
<sequence length="137" mass="15654">MWLRKHKKCYQGVRTLISRIKEVERAMECLKVLESDTSNLASSKDTESFINRLDINQQVKDTLCNDKGIFMEAETPVLPVQPVNQPTGNNLTGLKAYRLHNHKRAVLLVYDYERGLSYETIETPDSCGYPCLAFKDG</sequence>
<organism evidence="1 2">
    <name type="scientific">Caenorhabditis tropicalis</name>
    <dbReference type="NCBI Taxonomy" id="1561998"/>
    <lineage>
        <taxon>Eukaryota</taxon>
        <taxon>Metazoa</taxon>
        <taxon>Ecdysozoa</taxon>
        <taxon>Nematoda</taxon>
        <taxon>Chromadorea</taxon>
        <taxon>Rhabditida</taxon>
        <taxon>Rhabditina</taxon>
        <taxon>Rhabditomorpha</taxon>
        <taxon>Rhabditoidea</taxon>
        <taxon>Rhabditidae</taxon>
        <taxon>Peloderinae</taxon>
        <taxon>Caenorhabditis</taxon>
    </lineage>
</organism>
<dbReference type="WBParaSite" id="Csp11.Scaffold294.g775.t1">
    <property type="protein sequence ID" value="Csp11.Scaffold294.g775.t1"/>
    <property type="gene ID" value="Csp11.Scaffold294.g775"/>
</dbReference>
<dbReference type="AlphaFoldDB" id="A0A1I7SYD7"/>
<protein>
    <submittedName>
        <fullName evidence="2">Transposase</fullName>
    </submittedName>
</protein>
<name>A0A1I7SYD7_9PELO</name>
<evidence type="ECO:0000313" key="1">
    <source>
        <dbReference type="Proteomes" id="UP000095282"/>
    </source>
</evidence>